<gene>
    <name evidence="1" type="ORF">RND71_025083</name>
</gene>
<comment type="caution">
    <text evidence="1">The sequence shown here is derived from an EMBL/GenBank/DDBJ whole genome shotgun (WGS) entry which is preliminary data.</text>
</comment>
<dbReference type="EMBL" id="JAVYJV010000013">
    <property type="protein sequence ID" value="KAK4356112.1"/>
    <property type="molecule type" value="Genomic_DNA"/>
</dbReference>
<organism evidence="1 2">
    <name type="scientific">Anisodus tanguticus</name>
    <dbReference type="NCBI Taxonomy" id="243964"/>
    <lineage>
        <taxon>Eukaryota</taxon>
        <taxon>Viridiplantae</taxon>
        <taxon>Streptophyta</taxon>
        <taxon>Embryophyta</taxon>
        <taxon>Tracheophyta</taxon>
        <taxon>Spermatophyta</taxon>
        <taxon>Magnoliopsida</taxon>
        <taxon>eudicotyledons</taxon>
        <taxon>Gunneridae</taxon>
        <taxon>Pentapetalae</taxon>
        <taxon>asterids</taxon>
        <taxon>lamiids</taxon>
        <taxon>Solanales</taxon>
        <taxon>Solanaceae</taxon>
        <taxon>Solanoideae</taxon>
        <taxon>Hyoscyameae</taxon>
        <taxon>Anisodus</taxon>
    </lineage>
</organism>
<accession>A0AAE1RRL3</accession>
<keyword evidence="2" id="KW-1185">Reference proteome</keyword>
<evidence type="ECO:0000313" key="2">
    <source>
        <dbReference type="Proteomes" id="UP001291623"/>
    </source>
</evidence>
<protein>
    <submittedName>
        <fullName evidence="1">Uncharacterized protein</fullName>
    </submittedName>
</protein>
<evidence type="ECO:0000313" key="1">
    <source>
        <dbReference type="EMBL" id="KAK4356112.1"/>
    </source>
</evidence>
<proteinExistence type="predicted"/>
<name>A0AAE1RRL3_9SOLA</name>
<dbReference type="Proteomes" id="UP001291623">
    <property type="component" value="Unassembled WGS sequence"/>
</dbReference>
<dbReference type="AlphaFoldDB" id="A0AAE1RRL3"/>
<reference evidence="1" key="1">
    <citation type="submission" date="2023-12" db="EMBL/GenBank/DDBJ databases">
        <title>Genome assembly of Anisodus tanguticus.</title>
        <authorList>
            <person name="Wang Y.-J."/>
        </authorList>
    </citation>
    <scope>NUCLEOTIDE SEQUENCE</scope>
    <source>
        <strain evidence="1">KB-2021</strain>
        <tissue evidence="1">Leaf</tissue>
    </source>
</reference>
<sequence length="79" mass="9226">MIHHTLHTFQENSMCCFFNFFEQKSVYEFQLPSPFFQHPNVVLVAIAELSLLLSLCFFNSPPLCFRLFHIGFVSETSYG</sequence>